<evidence type="ECO:0000313" key="3">
    <source>
        <dbReference type="EMBL" id="CAH1273866.1"/>
    </source>
</evidence>
<feature type="compositionally biased region" description="Basic residues" evidence="1">
    <location>
        <begin position="101"/>
        <end position="116"/>
    </location>
</feature>
<dbReference type="AlphaFoldDB" id="A0A8K0F3C6"/>
<dbReference type="Pfam" id="PF12796">
    <property type="entry name" value="Ank_2"/>
    <property type="match status" value="1"/>
</dbReference>
<dbReference type="PANTHER" id="PTHR20923:SF1">
    <property type="entry name" value="G PATCH DOMAIN AND ANKYRIN REPEAT-CONTAINING PROTEIN 1"/>
    <property type="match status" value="1"/>
</dbReference>
<dbReference type="Pfam" id="PF01585">
    <property type="entry name" value="G-patch"/>
    <property type="match status" value="1"/>
</dbReference>
<feature type="compositionally biased region" description="Basic and acidic residues" evidence="1">
    <location>
        <begin position="363"/>
        <end position="378"/>
    </location>
</feature>
<dbReference type="InterPro" id="IPR002110">
    <property type="entry name" value="Ankyrin_rpt"/>
</dbReference>
<keyword evidence="4" id="KW-1185">Reference proteome</keyword>
<dbReference type="Gene3D" id="1.25.40.20">
    <property type="entry name" value="Ankyrin repeat-containing domain"/>
    <property type="match status" value="1"/>
</dbReference>
<dbReference type="SMART" id="SM00443">
    <property type="entry name" value="G_patch"/>
    <property type="match status" value="1"/>
</dbReference>
<dbReference type="InterPro" id="IPR039146">
    <property type="entry name" value="GPANK1"/>
</dbReference>
<evidence type="ECO:0000259" key="2">
    <source>
        <dbReference type="PROSITE" id="PS50174"/>
    </source>
</evidence>
<dbReference type="GO" id="GO:0003676">
    <property type="term" value="F:nucleic acid binding"/>
    <property type="evidence" value="ECO:0007669"/>
    <property type="project" value="InterPro"/>
</dbReference>
<evidence type="ECO:0000313" key="4">
    <source>
        <dbReference type="Proteomes" id="UP000838412"/>
    </source>
</evidence>
<dbReference type="InterPro" id="IPR036770">
    <property type="entry name" value="Ankyrin_rpt-contain_sf"/>
</dbReference>
<feature type="compositionally biased region" description="Basic and acidic residues" evidence="1">
    <location>
        <begin position="341"/>
        <end position="355"/>
    </location>
</feature>
<proteinExistence type="predicted"/>
<dbReference type="Proteomes" id="UP000838412">
    <property type="component" value="Chromosome 9"/>
</dbReference>
<feature type="domain" description="G-patch" evidence="2">
    <location>
        <begin position="284"/>
        <end position="331"/>
    </location>
</feature>
<name>A0A8K0F3C6_BRALA</name>
<sequence>MFVCPALLSESMNRSKMAAFREPLPKNHRLILFQRAKSDDSTRFIEDKRKKKSSGSSEALTGEEAKSFYEDIIASSSVADDDSSSKIAAATRSVTQTLSQRSRKRRKQTGHQKKTSKQKEPVVTATVSTFLRCAQDGDLECVEKCMSQGGVDVNATDAFNWTALMCASFAGHQSVVRCLLEHGAAWREHTDSRGRNARDLARKARHQNIVDLFQEFSNNGGFLYNVSVAKDAQEDTNRDHRNGYFCEECQQEFKETSQEDHEHSTLHLFNCKHAPASTMYFLPESNRGFQMMLREGWDKEQGLGRDGRKGQKFPVKTVLKRDRTGLGARQDYRAKVTHFTSRDTKAVKKPKESEKKMRKGTLSRRERAAKEKKEKQWERNFRASFNTDF</sequence>
<dbReference type="EMBL" id="OV696694">
    <property type="protein sequence ID" value="CAH1273866.1"/>
    <property type="molecule type" value="Genomic_DNA"/>
</dbReference>
<protein>
    <submittedName>
        <fullName evidence="3">GPANK1 protein</fullName>
    </submittedName>
</protein>
<dbReference type="OrthoDB" id="4735278at2759"/>
<organism evidence="3 4">
    <name type="scientific">Branchiostoma lanceolatum</name>
    <name type="common">Common lancelet</name>
    <name type="synonym">Amphioxus lanceolatum</name>
    <dbReference type="NCBI Taxonomy" id="7740"/>
    <lineage>
        <taxon>Eukaryota</taxon>
        <taxon>Metazoa</taxon>
        <taxon>Chordata</taxon>
        <taxon>Cephalochordata</taxon>
        <taxon>Leptocardii</taxon>
        <taxon>Amphioxiformes</taxon>
        <taxon>Branchiostomatidae</taxon>
        <taxon>Branchiostoma</taxon>
    </lineage>
</organism>
<feature type="region of interest" description="Disordered" evidence="1">
    <location>
        <begin position="341"/>
        <end position="378"/>
    </location>
</feature>
<feature type="region of interest" description="Disordered" evidence="1">
    <location>
        <begin position="90"/>
        <end position="121"/>
    </location>
</feature>
<dbReference type="InterPro" id="IPR000467">
    <property type="entry name" value="G_patch_dom"/>
</dbReference>
<dbReference type="PROSITE" id="PS50174">
    <property type="entry name" value="G_PATCH"/>
    <property type="match status" value="1"/>
</dbReference>
<gene>
    <name evidence="3" type="primary">GPANK1</name>
    <name evidence="3" type="ORF">BLAG_LOCUS25068</name>
</gene>
<evidence type="ECO:0000256" key="1">
    <source>
        <dbReference type="SAM" id="MobiDB-lite"/>
    </source>
</evidence>
<reference evidence="3" key="1">
    <citation type="submission" date="2022-01" db="EMBL/GenBank/DDBJ databases">
        <authorList>
            <person name="Braso-Vives M."/>
        </authorList>
    </citation>
    <scope>NUCLEOTIDE SEQUENCE</scope>
</reference>
<dbReference type="SUPFAM" id="SSF48403">
    <property type="entry name" value="Ankyrin repeat"/>
    <property type="match status" value="1"/>
</dbReference>
<dbReference type="PANTHER" id="PTHR20923">
    <property type="entry name" value="BAT4 PROTEIN-RELATED"/>
    <property type="match status" value="1"/>
</dbReference>
<accession>A0A8K0F3C6</accession>